<feature type="transmembrane region" description="Helical" evidence="8">
    <location>
        <begin position="152"/>
        <end position="173"/>
    </location>
</feature>
<dbReference type="SUPFAM" id="SSF103473">
    <property type="entry name" value="MFS general substrate transporter"/>
    <property type="match status" value="1"/>
</dbReference>
<gene>
    <name evidence="10" type="primary">Slco6a1</name>
</gene>
<name>H0UXC1_CAVPO</name>
<feature type="transmembrane region" description="Helical" evidence="8">
    <location>
        <begin position="248"/>
        <end position="281"/>
    </location>
</feature>
<dbReference type="PROSITE" id="PS51465">
    <property type="entry name" value="KAZAL_2"/>
    <property type="match status" value="1"/>
</dbReference>
<dbReference type="InterPro" id="IPR002350">
    <property type="entry name" value="Kazal_dom"/>
</dbReference>
<dbReference type="Proteomes" id="UP000005447">
    <property type="component" value="Unassembled WGS sequence"/>
</dbReference>
<comment type="subcellular location">
    <subcellularLocation>
        <location evidence="1 8">Cell membrane</location>
        <topology evidence="1 8">Multi-pass membrane protein</topology>
    </subcellularLocation>
</comment>
<evidence type="ECO:0000256" key="1">
    <source>
        <dbReference type="ARBA" id="ARBA00004651"/>
    </source>
</evidence>
<dbReference type="InterPro" id="IPR004156">
    <property type="entry name" value="OATP"/>
</dbReference>
<dbReference type="OMA" id="IFVHCNP"/>
<accession>H0UXC1</accession>
<feature type="transmembrane region" description="Helical" evidence="8">
    <location>
        <begin position="99"/>
        <end position="117"/>
    </location>
</feature>
<dbReference type="VEuPathDB" id="HostDB:ENSCPOG00000001919"/>
<dbReference type="PANTHER" id="PTHR11388:SF95">
    <property type="entry name" value="SOLUTE CARRIER ORGANIC ANION TRANSPORTER FAMILY MEMBER 6A1"/>
    <property type="match status" value="1"/>
</dbReference>
<sequence length="553" mass="60927">SGNRVKWIALSSFLVGFGSLLLAFPYFSVKHFESEAKIEDICSATKSFNSLVRSKSSFKASYVTFFTLGQIVQGIAGMPLYILGITFLDDSVPTHSSGIYLGISDAAAILGYALGFATGSPQLPHSQNSTSGAATTVKTSGNALKKNWWHDFIVAASLAWSTLIPLLCFPRIIGDTAKIRDRKRREFHLFEKDLQHWKFGASIKDLFGVVWIMLKNPVFLCQTLSKATESLIIIGASEFLPIYLETQFILAPATATALTGIILIPAGALGQLLGGIIAYYLEMSCKALMRFTIVSSTLSIIFLVMIIFVHCNPVRFAGINENYNGTGQLGNLTAPCNEHCGCSPSLYLSVCGRDSTEYFSPCFAGCTTSKIINNEKRYYNCSCIKEGLTTADADGDFIDALFGKCNMYCHTLPLFFAFIFSSIVFSGFCGVPLTLIIFRIVPRELHSLGIGITYVIVRIFGTIPGPSLFRAAGESSCIYRDMNKYGQEGHCWVYNKTKMALILTGICSFCKMCTICLTLIGFQKYSYFVKERKNILHDISAQNTKEKKKNTML</sequence>
<keyword evidence="8" id="KW-0406">Ion transport</keyword>
<dbReference type="GO" id="GO:0006811">
    <property type="term" value="P:monoatomic ion transport"/>
    <property type="evidence" value="ECO:0007669"/>
    <property type="project" value="UniProtKB-KW"/>
</dbReference>
<keyword evidence="5 8" id="KW-1133">Transmembrane helix</keyword>
<evidence type="ECO:0000259" key="9">
    <source>
        <dbReference type="PROSITE" id="PS51465"/>
    </source>
</evidence>
<feature type="transmembrane region" description="Helical" evidence="8">
    <location>
        <begin position="414"/>
        <end position="438"/>
    </location>
</feature>
<reference evidence="10" key="2">
    <citation type="submission" date="2025-08" db="UniProtKB">
        <authorList>
            <consortium name="Ensembl"/>
        </authorList>
    </citation>
    <scope>IDENTIFICATION</scope>
    <source>
        <strain evidence="10">2N</strain>
    </source>
</reference>
<dbReference type="Bgee" id="ENSCPOG00000001919">
    <property type="expression patterns" value="Expressed in testis"/>
</dbReference>
<keyword evidence="6 8" id="KW-0472">Membrane</keyword>
<keyword evidence="11" id="KW-1185">Reference proteome</keyword>
<dbReference type="EMBL" id="AAKN02050915">
    <property type="status" value="NOT_ANNOTATED_CDS"/>
    <property type="molecule type" value="Genomic_DNA"/>
</dbReference>
<keyword evidence="4 8" id="KW-0812">Transmembrane</keyword>
<feature type="transmembrane region" description="Helical" evidence="8">
    <location>
        <begin position="499"/>
        <end position="522"/>
    </location>
</feature>
<dbReference type="GO" id="GO:0016323">
    <property type="term" value="C:basolateral plasma membrane"/>
    <property type="evidence" value="ECO:0007669"/>
    <property type="project" value="TreeGrafter"/>
</dbReference>
<feature type="domain" description="Kazal-like" evidence="9">
    <location>
        <begin position="330"/>
        <end position="385"/>
    </location>
</feature>
<evidence type="ECO:0000256" key="3">
    <source>
        <dbReference type="ARBA" id="ARBA00022475"/>
    </source>
</evidence>
<evidence type="ECO:0000256" key="7">
    <source>
        <dbReference type="ARBA" id="ARBA00023157"/>
    </source>
</evidence>
<dbReference type="InterPro" id="IPR036259">
    <property type="entry name" value="MFS_trans_sf"/>
</dbReference>
<dbReference type="Gene3D" id="1.20.1250.20">
    <property type="entry name" value="MFS general substrate transporter like domains"/>
    <property type="match status" value="1"/>
</dbReference>
<feature type="transmembrane region" description="Helical" evidence="8">
    <location>
        <begin position="7"/>
        <end position="27"/>
    </location>
</feature>
<dbReference type="EMBL" id="AAKN02050916">
    <property type="status" value="NOT_ANNOTATED_CDS"/>
    <property type="molecule type" value="Genomic_DNA"/>
</dbReference>
<dbReference type="Pfam" id="PF03137">
    <property type="entry name" value="OATP"/>
    <property type="match status" value="1"/>
</dbReference>
<evidence type="ECO:0000256" key="8">
    <source>
        <dbReference type="RuleBase" id="RU362056"/>
    </source>
</evidence>
<dbReference type="InParanoid" id="H0UXC1"/>
<dbReference type="PANTHER" id="PTHR11388">
    <property type="entry name" value="ORGANIC ANION TRANSPORTER"/>
    <property type="match status" value="1"/>
</dbReference>
<dbReference type="HOGENOM" id="CLU_008954_2_1_1"/>
<dbReference type="NCBIfam" id="TIGR00805">
    <property type="entry name" value="oat"/>
    <property type="match status" value="1"/>
</dbReference>
<dbReference type="Pfam" id="PF07648">
    <property type="entry name" value="Kazal_2"/>
    <property type="match status" value="1"/>
</dbReference>
<protein>
    <recommendedName>
        <fullName evidence="8">Solute carrier organic anion transporter family member</fullName>
    </recommendedName>
</protein>
<reference evidence="10" key="3">
    <citation type="submission" date="2025-09" db="UniProtKB">
        <authorList>
            <consortium name="Ensembl"/>
        </authorList>
    </citation>
    <scope>IDENTIFICATION</scope>
    <source>
        <strain evidence="10">2N</strain>
    </source>
</reference>
<dbReference type="GeneTree" id="ENSGT01150000286985"/>
<dbReference type="Ensembl" id="ENSCPOT00000001940.3">
    <property type="protein sequence ID" value="ENSCPOP00000001734.3"/>
    <property type="gene ID" value="ENSCPOG00000001919.4"/>
</dbReference>
<dbReference type="FunFam" id="1.20.1250.20:FF:000384">
    <property type="entry name" value="Solute carrier organic anion transporter family member"/>
    <property type="match status" value="1"/>
</dbReference>
<dbReference type="STRING" id="10141.ENSCPOP00000001734"/>
<dbReference type="InterPro" id="IPR036058">
    <property type="entry name" value="Kazal_dom_sf"/>
</dbReference>
<comment type="caution">
    <text evidence="8">Lacks conserved residue(s) required for the propagation of feature annotation.</text>
</comment>
<feature type="transmembrane region" description="Helical" evidence="8">
    <location>
        <begin position="445"/>
        <end position="463"/>
    </location>
</feature>
<evidence type="ECO:0000313" key="10">
    <source>
        <dbReference type="Ensembl" id="ENSCPOP00000001734.3"/>
    </source>
</evidence>
<evidence type="ECO:0000256" key="6">
    <source>
        <dbReference type="ARBA" id="ARBA00023136"/>
    </source>
</evidence>
<feature type="transmembrane region" description="Helical" evidence="8">
    <location>
        <begin position="62"/>
        <end position="87"/>
    </location>
</feature>
<evidence type="ECO:0000313" key="11">
    <source>
        <dbReference type="Proteomes" id="UP000005447"/>
    </source>
</evidence>
<feature type="transmembrane region" description="Helical" evidence="8">
    <location>
        <begin position="288"/>
        <end position="309"/>
    </location>
</feature>
<dbReference type="AlphaFoldDB" id="H0UXC1"/>
<keyword evidence="7" id="KW-1015">Disulfide bond</keyword>
<dbReference type="eggNOG" id="KOG3626">
    <property type="taxonomic scope" value="Eukaryota"/>
</dbReference>
<dbReference type="GO" id="GO:0043252">
    <property type="term" value="P:sodium-independent organic anion transport"/>
    <property type="evidence" value="ECO:0007669"/>
    <property type="project" value="TreeGrafter"/>
</dbReference>
<evidence type="ECO:0000256" key="2">
    <source>
        <dbReference type="ARBA" id="ARBA00009657"/>
    </source>
</evidence>
<proteinExistence type="inferred from homology"/>
<organism evidence="10 11">
    <name type="scientific">Cavia porcellus</name>
    <name type="common">Guinea pig</name>
    <dbReference type="NCBI Taxonomy" id="10141"/>
    <lineage>
        <taxon>Eukaryota</taxon>
        <taxon>Metazoa</taxon>
        <taxon>Chordata</taxon>
        <taxon>Craniata</taxon>
        <taxon>Vertebrata</taxon>
        <taxon>Euteleostomi</taxon>
        <taxon>Mammalia</taxon>
        <taxon>Eutheria</taxon>
        <taxon>Euarchontoglires</taxon>
        <taxon>Glires</taxon>
        <taxon>Rodentia</taxon>
        <taxon>Hystricomorpha</taxon>
        <taxon>Caviidae</taxon>
        <taxon>Cavia</taxon>
    </lineage>
</organism>
<dbReference type="SUPFAM" id="SSF100895">
    <property type="entry name" value="Kazal-type serine protease inhibitors"/>
    <property type="match status" value="1"/>
</dbReference>
<reference evidence="11" key="1">
    <citation type="journal article" date="2011" name="Nature">
        <title>A high-resolution map of human evolutionary constraint using 29 mammals.</title>
        <authorList>
            <person name="Lindblad-Toh K."/>
            <person name="Garber M."/>
            <person name="Zuk O."/>
            <person name="Lin M.F."/>
            <person name="Parker B.J."/>
            <person name="Washietl S."/>
            <person name="Kheradpour P."/>
            <person name="Ernst J."/>
            <person name="Jordan G."/>
            <person name="Mauceli E."/>
            <person name="Ward L.D."/>
            <person name="Lowe C.B."/>
            <person name="Holloway A.K."/>
            <person name="Clamp M."/>
            <person name="Gnerre S."/>
            <person name="Alfoldi J."/>
            <person name="Beal K."/>
            <person name="Chang J."/>
            <person name="Clawson H."/>
            <person name="Cuff J."/>
            <person name="Di Palma F."/>
            <person name="Fitzgerald S."/>
            <person name="Flicek P."/>
            <person name="Guttman M."/>
            <person name="Hubisz M.J."/>
            <person name="Jaffe D.B."/>
            <person name="Jungreis I."/>
            <person name="Kent W.J."/>
            <person name="Kostka D."/>
            <person name="Lara M."/>
            <person name="Martins A.L."/>
            <person name="Massingham T."/>
            <person name="Moltke I."/>
            <person name="Raney B.J."/>
            <person name="Rasmussen M.D."/>
            <person name="Robinson J."/>
            <person name="Stark A."/>
            <person name="Vilella A.J."/>
            <person name="Wen J."/>
            <person name="Xie X."/>
            <person name="Zody M.C."/>
            <person name="Baldwin J."/>
            <person name="Bloom T."/>
            <person name="Chin C.W."/>
            <person name="Heiman D."/>
            <person name="Nicol R."/>
            <person name="Nusbaum C."/>
            <person name="Young S."/>
            <person name="Wilkinson J."/>
            <person name="Worley K.C."/>
            <person name="Kovar C.L."/>
            <person name="Muzny D.M."/>
            <person name="Gibbs R.A."/>
            <person name="Cree A."/>
            <person name="Dihn H.H."/>
            <person name="Fowler G."/>
            <person name="Jhangiani S."/>
            <person name="Joshi V."/>
            <person name="Lee S."/>
            <person name="Lewis L.R."/>
            <person name="Nazareth L.V."/>
            <person name="Okwuonu G."/>
            <person name="Santibanez J."/>
            <person name="Warren W.C."/>
            <person name="Mardis E.R."/>
            <person name="Weinstock G.M."/>
            <person name="Wilson R.K."/>
            <person name="Delehaunty K."/>
            <person name="Dooling D."/>
            <person name="Fronik C."/>
            <person name="Fulton L."/>
            <person name="Fulton B."/>
            <person name="Graves T."/>
            <person name="Minx P."/>
            <person name="Sodergren E."/>
            <person name="Birney E."/>
            <person name="Margulies E.H."/>
            <person name="Herrero J."/>
            <person name="Green E.D."/>
            <person name="Haussler D."/>
            <person name="Siepel A."/>
            <person name="Goldman N."/>
            <person name="Pollard K.S."/>
            <person name="Pedersen J.S."/>
            <person name="Lander E.S."/>
            <person name="Kellis M."/>
        </authorList>
    </citation>
    <scope>NUCLEOTIDE SEQUENCE [LARGE SCALE GENOMIC DNA]</scope>
    <source>
        <strain evidence="11">2N</strain>
    </source>
</reference>
<keyword evidence="8" id="KW-0813">Transport</keyword>
<dbReference type="GO" id="GO:0015347">
    <property type="term" value="F:sodium-independent organic anion transmembrane transporter activity"/>
    <property type="evidence" value="ECO:0007669"/>
    <property type="project" value="TreeGrafter"/>
</dbReference>
<keyword evidence="3" id="KW-1003">Cell membrane</keyword>
<comment type="similarity">
    <text evidence="2 8">Belongs to the organo anion transporter (TC 2.A.60) family.</text>
</comment>
<evidence type="ECO:0000256" key="4">
    <source>
        <dbReference type="ARBA" id="ARBA00022692"/>
    </source>
</evidence>
<evidence type="ECO:0000256" key="5">
    <source>
        <dbReference type="ARBA" id="ARBA00022989"/>
    </source>
</evidence>